<dbReference type="EMBL" id="FR871757">
    <property type="protein sequence ID" value="CCB80665.1"/>
    <property type="molecule type" value="Genomic_DNA"/>
</dbReference>
<dbReference type="InterPro" id="IPR011051">
    <property type="entry name" value="RmlC_Cupin_sf"/>
</dbReference>
<evidence type="ECO:0000313" key="1">
    <source>
        <dbReference type="EMBL" id="CCB80658.1"/>
    </source>
</evidence>
<sequence>MPKILPSLLLAFALLGAHTIHKEKSMQEIRTKADFKSYAGPSDKFSGQVQIQALFGPTKWRNFSGGVVHFAPKARSAWHTHPAGQTLLVTEGEIYTGSAEA</sequence>
<dbReference type="HOGENOM" id="CLU_2287609_0_0_7"/>
<dbReference type="KEGG" id="hbi:HBZC1_16720"/>
<dbReference type="RefSeq" id="WP_013891045.1">
    <property type="nucleotide sequence ID" value="NC_015674.1"/>
</dbReference>
<dbReference type="AlphaFoldDB" id="F8KPD6"/>
<evidence type="ECO:0000313" key="3">
    <source>
        <dbReference type="Proteomes" id="UP000008387"/>
    </source>
</evidence>
<dbReference type="EMBL" id="FR871757">
    <property type="protein sequence ID" value="CCB80658.1"/>
    <property type="molecule type" value="Genomic_DNA"/>
</dbReference>
<proteinExistence type="predicted"/>
<dbReference type="KEGG" id="hbi:HBZC1_16790"/>
<evidence type="ECO:0000313" key="2">
    <source>
        <dbReference type="EMBL" id="CCB80665.1"/>
    </source>
</evidence>
<dbReference type="SUPFAM" id="SSF51182">
    <property type="entry name" value="RmlC-like cupins"/>
    <property type="match status" value="1"/>
</dbReference>
<dbReference type="InterPro" id="IPR014710">
    <property type="entry name" value="RmlC-like_jellyroll"/>
</dbReference>
<name>F8KPD6_HELBC</name>
<dbReference type="STRING" id="1002804.HBZC1_16720"/>
<organism evidence="1 3">
    <name type="scientific">Helicobacter bizzozeronii (strain CIII-1)</name>
    <dbReference type="NCBI Taxonomy" id="1002804"/>
    <lineage>
        <taxon>Bacteria</taxon>
        <taxon>Pseudomonadati</taxon>
        <taxon>Campylobacterota</taxon>
        <taxon>Epsilonproteobacteria</taxon>
        <taxon>Campylobacterales</taxon>
        <taxon>Helicobacteraceae</taxon>
        <taxon>Helicobacter</taxon>
    </lineage>
</organism>
<dbReference type="Gene3D" id="2.60.120.10">
    <property type="entry name" value="Jelly Rolls"/>
    <property type="match status" value="1"/>
</dbReference>
<gene>
    <name evidence="1" type="ordered locus">HBZC1_16720</name>
    <name evidence="2" type="ordered locus">HBZC1_16790</name>
</gene>
<evidence type="ECO:0008006" key="4">
    <source>
        <dbReference type="Google" id="ProtNLM"/>
    </source>
</evidence>
<dbReference type="eggNOG" id="COG1917">
    <property type="taxonomic scope" value="Bacteria"/>
</dbReference>
<keyword evidence="3" id="KW-1185">Reference proteome</keyword>
<protein>
    <recommendedName>
        <fullName evidence="4">Cupin domain-containing protein</fullName>
    </recommendedName>
</protein>
<dbReference type="Proteomes" id="UP000008387">
    <property type="component" value="Chromosome"/>
</dbReference>
<accession>F8KPD6</accession>
<reference evidence="1 3" key="1">
    <citation type="journal article" date="2011" name="J. Bacteriol.">
        <title>Genome sequence of Helicobacter bizzozeronii strain CIII-1, an isolate from human gastric mucosa.</title>
        <authorList>
            <person name="Schott T."/>
            <person name="Rossi M."/>
            <person name="Hanninen M.L."/>
        </authorList>
    </citation>
    <scope>NUCLEOTIDE SEQUENCE [LARGE SCALE GENOMIC DNA]</scope>
    <source>
        <strain evidence="1 3">CIII-1</strain>
    </source>
</reference>